<accession>A0ABW9D0W5</accession>
<evidence type="ECO:0000313" key="1">
    <source>
        <dbReference type="EMBL" id="MFM0523350.1"/>
    </source>
</evidence>
<organism evidence="1 2">
    <name type="scientific">Caballeronia jiangsuensis</name>
    <dbReference type="NCBI Taxonomy" id="1458357"/>
    <lineage>
        <taxon>Bacteria</taxon>
        <taxon>Pseudomonadati</taxon>
        <taxon>Pseudomonadota</taxon>
        <taxon>Betaproteobacteria</taxon>
        <taxon>Burkholderiales</taxon>
        <taxon>Burkholderiaceae</taxon>
        <taxon>Caballeronia</taxon>
    </lineage>
</organism>
<gene>
    <name evidence="1" type="ORF">PQR08_38680</name>
</gene>
<evidence type="ECO:0000313" key="2">
    <source>
        <dbReference type="Proteomes" id="UP001629462"/>
    </source>
</evidence>
<dbReference type="EMBL" id="JAQQDB010000163">
    <property type="protein sequence ID" value="MFM0523350.1"/>
    <property type="molecule type" value="Genomic_DNA"/>
</dbReference>
<protein>
    <submittedName>
        <fullName evidence="1">ISL3 family transposase</fullName>
    </submittedName>
</protein>
<sequence length="76" mass="8750">MTNQLFEAALGIKAPWYVQGVDFDTTKRQLTIAVDFVAGSRFAYPGVAGEHPVHDTQIKRLRHLNFFQHECYLEVR</sequence>
<reference evidence="1 2" key="1">
    <citation type="journal article" date="2024" name="Chem. Sci.">
        <title>Discovery of megapolipeptins by genome mining of a Burkholderiales bacteria collection.</title>
        <authorList>
            <person name="Paulo B.S."/>
            <person name="Recchia M.J.J."/>
            <person name="Lee S."/>
            <person name="Fergusson C.H."/>
            <person name="Romanowski S.B."/>
            <person name="Hernandez A."/>
            <person name="Krull N."/>
            <person name="Liu D.Y."/>
            <person name="Cavanagh H."/>
            <person name="Bos A."/>
            <person name="Gray C.A."/>
            <person name="Murphy B.T."/>
            <person name="Linington R.G."/>
            <person name="Eustaquio A.S."/>
        </authorList>
    </citation>
    <scope>NUCLEOTIDE SEQUENCE [LARGE SCALE GENOMIC DNA]</scope>
    <source>
        <strain evidence="1 2">RL17-374-BIF-D</strain>
    </source>
</reference>
<comment type="caution">
    <text evidence="1">The sequence shown here is derived from an EMBL/GenBank/DDBJ whole genome shotgun (WGS) entry which is preliminary data.</text>
</comment>
<proteinExistence type="predicted"/>
<name>A0ABW9D0W5_9BURK</name>
<feature type="non-terminal residue" evidence="1">
    <location>
        <position position="76"/>
    </location>
</feature>
<dbReference type="Proteomes" id="UP001629462">
    <property type="component" value="Unassembled WGS sequence"/>
</dbReference>
<keyword evidence="2" id="KW-1185">Reference proteome</keyword>